<accession>A0A6G4NC65</accession>
<name>A0A6G4NC65_STRSL</name>
<dbReference type="AlphaFoldDB" id="A0A6G4NC65"/>
<dbReference type="RefSeq" id="WP_084869088.1">
    <property type="nucleotide sequence ID" value="NZ_JAAJBE010000011.1"/>
</dbReference>
<dbReference type="EMBL" id="JAAJBE010000011">
    <property type="protein sequence ID" value="NGG28173.1"/>
    <property type="molecule type" value="Genomic_DNA"/>
</dbReference>
<gene>
    <name evidence="1" type="ORF">G5S97_06420</name>
</gene>
<comment type="caution">
    <text evidence="1">The sequence shown here is derived from an EMBL/GenBank/DDBJ whole genome shotgun (WGS) entry which is preliminary data.</text>
</comment>
<evidence type="ECO:0000313" key="1">
    <source>
        <dbReference type="EMBL" id="NGG28173.1"/>
    </source>
</evidence>
<organism evidence="1">
    <name type="scientific">Streptococcus salivarius</name>
    <dbReference type="NCBI Taxonomy" id="1304"/>
    <lineage>
        <taxon>Bacteria</taxon>
        <taxon>Bacillati</taxon>
        <taxon>Bacillota</taxon>
        <taxon>Bacilli</taxon>
        <taxon>Lactobacillales</taxon>
        <taxon>Streptococcaceae</taxon>
        <taxon>Streptococcus</taxon>
    </lineage>
</organism>
<protein>
    <submittedName>
        <fullName evidence="1">Uncharacterized protein</fullName>
    </submittedName>
</protein>
<sequence length="212" mass="25282">MRTPPKYTKLVNDKKITNEMIAGCIYSVNKRAKNYRDKIRKFKHDRYNPYTERNIENAEGEMEKYYTMKEELLTVFEPSLIHQQYVGEEKKRVFSTEKDYDKLLQEKSNDIIWKSGYSVKDSEDSEESIEVEFFDYKLGRKKYLYFLFYEIGEYSFHLPISEQKAKKYTNLQIKEIDKDFKTHGANIEGLLSTQFVNKVLSLLQSGDYTIVE</sequence>
<proteinExistence type="predicted"/>
<reference evidence="1" key="1">
    <citation type="submission" date="2020-02" db="EMBL/GenBank/DDBJ databases">
        <title>Antibiotic resistance/susceptibility profiles of lactic acid-producing cocci isolated from the human vagina, and analysis of the genetic basis of atypical resistances.</title>
        <authorList>
            <person name="Sirichoat A."/>
            <person name="Florez A.B."/>
            <person name="Vazquez L."/>
            <person name="Buppasiri P."/>
            <person name="Panya M."/>
            <person name="Lulitanond V."/>
            <person name="Mayo B."/>
        </authorList>
    </citation>
    <scope>NUCLEOTIDE SEQUENCE</scope>
    <source>
        <strain evidence="1">VA08-2AN</strain>
    </source>
</reference>